<sequence>MEINVNTDNTIDRHQGLDERVREAVESSVGRFEQVRRVDVHLSNQNGQKHADGDNYCMMEARVAGYDAVVVHAHAENLHLSISGAASKLKRALDSALGRLNDKAKREPMPVGAIADVDDDEIPAESFKGLTDNQ</sequence>
<gene>
    <name evidence="1" type="ORF">ACFPO9_12860</name>
</gene>
<evidence type="ECO:0000313" key="2">
    <source>
        <dbReference type="Proteomes" id="UP001596086"/>
    </source>
</evidence>
<dbReference type="InterPro" id="IPR036567">
    <property type="entry name" value="RHF-like"/>
</dbReference>
<organism evidence="1 2">
    <name type="scientific">Massilia aerilata</name>
    <dbReference type="NCBI Taxonomy" id="453817"/>
    <lineage>
        <taxon>Bacteria</taxon>
        <taxon>Pseudomonadati</taxon>
        <taxon>Pseudomonadota</taxon>
        <taxon>Betaproteobacteria</taxon>
        <taxon>Burkholderiales</taxon>
        <taxon>Oxalobacteraceae</taxon>
        <taxon>Telluria group</taxon>
        <taxon>Massilia</taxon>
    </lineage>
</organism>
<dbReference type="InterPro" id="IPR003489">
    <property type="entry name" value="RHF/RaiA"/>
</dbReference>
<reference evidence="2" key="1">
    <citation type="journal article" date="2019" name="Int. J. Syst. Evol. Microbiol.">
        <title>The Global Catalogue of Microorganisms (GCM) 10K type strain sequencing project: providing services to taxonomists for standard genome sequencing and annotation.</title>
        <authorList>
            <consortium name="The Broad Institute Genomics Platform"/>
            <consortium name="The Broad Institute Genome Sequencing Center for Infectious Disease"/>
            <person name="Wu L."/>
            <person name="Ma J."/>
        </authorList>
    </citation>
    <scope>NUCLEOTIDE SEQUENCE [LARGE SCALE GENOMIC DNA]</scope>
    <source>
        <strain evidence="2">CGMCC 4.5798</strain>
    </source>
</reference>
<keyword evidence="2" id="KW-1185">Reference proteome</keyword>
<dbReference type="SUPFAM" id="SSF69754">
    <property type="entry name" value="Ribosome binding protein Y (YfiA homologue)"/>
    <property type="match status" value="1"/>
</dbReference>
<proteinExistence type="predicted"/>
<protein>
    <submittedName>
        <fullName evidence="1">HPF/RaiA family ribosome-associated protein</fullName>
    </submittedName>
</protein>
<evidence type="ECO:0000313" key="1">
    <source>
        <dbReference type="EMBL" id="MFC5549399.1"/>
    </source>
</evidence>
<dbReference type="EMBL" id="JBHSMZ010000008">
    <property type="protein sequence ID" value="MFC5549399.1"/>
    <property type="molecule type" value="Genomic_DNA"/>
</dbReference>
<dbReference type="Proteomes" id="UP001596086">
    <property type="component" value="Unassembled WGS sequence"/>
</dbReference>
<dbReference type="RefSeq" id="WP_379771335.1">
    <property type="nucleotide sequence ID" value="NZ_JBHSMZ010000008.1"/>
</dbReference>
<name>A0ABW0RYR2_9BURK</name>
<dbReference type="Gene3D" id="3.30.160.100">
    <property type="entry name" value="Ribosome hibernation promotion factor-like"/>
    <property type="match status" value="1"/>
</dbReference>
<dbReference type="Pfam" id="PF02482">
    <property type="entry name" value="Ribosomal_S30AE"/>
    <property type="match status" value="1"/>
</dbReference>
<comment type="caution">
    <text evidence="1">The sequence shown here is derived from an EMBL/GenBank/DDBJ whole genome shotgun (WGS) entry which is preliminary data.</text>
</comment>
<accession>A0ABW0RYR2</accession>